<evidence type="ECO:0000313" key="2">
    <source>
        <dbReference type="Proteomes" id="UP000001194"/>
    </source>
</evidence>
<dbReference type="HOGENOM" id="CLU_3014573_0_0_1"/>
<dbReference type="RefSeq" id="XP_001882697.1">
    <property type="nucleotide sequence ID" value="XM_001882662.1"/>
</dbReference>
<sequence>MMTLTSTHCILWQNLFTKAQQIRQLQKPICGTMQPEDPGRPMTHAKYVMGSKYWRV</sequence>
<dbReference type="GeneID" id="6078091"/>
<protein>
    <submittedName>
        <fullName evidence="1">Predicted protein</fullName>
    </submittedName>
</protein>
<dbReference type="InParanoid" id="B0DFE5"/>
<evidence type="ECO:0000313" key="1">
    <source>
        <dbReference type="EMBL" id="EDR06850.1"/>
    </source>
</evidence>
<organism evidence="2">
    <name type="scientific">Laccaria bicolor (strain S238N-H82 / ATCC MYA-4686)</name>
    <name type="common">Bicoloured deceiver</name>
    <name type="synonym">Laccaria laccata var. bicolor</name>
    <dbReference type="NCBI Taxonomy" id="486041"/>
    <lineage>
        <taxon>Eukaryota</taxon>
        <taxon>Fungi</taxon>
        <taxon>Dikarya</taxon>
        <taxon>Basidiomycota</taxon>
        <taxon>Agaricomycotina</taxon>
        <taxon>Agaricomycetes</taxon>
        <taxon>Agaricomycetidae</taxon>
        <taxon>Agaricales</taxon>
        <taxon>Agaricineae</taxon>
        <taxon>Hydnangiaceae</taxon>
        <taxon>Laccaria</taxon>
    </lineage>
</organism>
<reference evidence="1 2" key="1">
    <citation type="journal article" date="2008" name="Nature">
        <title>The genome of Laccaria bicolor provides insights into mycorrhizal symbiosis.</title>
        <authorList>
            <person name="Martin F."/>
            <person name="Aerts A."/>
            <person name="Ahren D."/>
            <person name="Brun A."/>
            <person name="Danchin E.G.J."/>
            <person name="Duchaussoy F."/>
            <person name="Gibon J."/>
            <person name="Kohler A."/>
            <person name="Lindquist E."/>
            <person name="Pereda V."/>
            <person name="Salamov A."/>
            <person name="Shapiro H.J."/>
            <person name="Wuyts J."/>
            <person name="Blaudez D."/>
            <person name="Buee M."/>
            <person name="Brokstein P."/>
            <person name="Canbaeck B."/>
            <person name="Cohen D."/>
            <person name="Courty P.E."/>
            <person name="Coutinho P.M."/>
            <person name="Delaruelle C."/>
            <person name="Detter J.C."/>
            <person name="Deveau A."/>
            <person name="DiFazio S."/>
            <person name="Duplessis S."/>
            <person name="Fraissinet-Tachet L."/>
            <person name="Lucic E."/>
            <person name="Frey-Klett P."/>
            <person name="Fourrey C."/>
            <person name="Feussner I."/>
            <person name="Gay G."/>
            <person name="Grimwood J."/>
            <person name="Hoegger P.J."/>
            <person name="Jain P."/>
            <person name="Kilaru S."/>
            <person name="Labbe J."/>
            <person name="Lin Y.C."/>
            <person name="Legue V."/>
            <person name="Le Tacon F."/>
            <person name="Marmeisse R."/>
            <person name="Melayah D."/>
            <person name="Montanini B."/>
            <person name="Muratet M."/>
            <person name="Nehls U."/>
            <person name="Niculita-Hirzel H."/>
            <person name="Oudot-Le Secq M.P."/>
            <person name="Peter M."/>
            <person name="Quesneville H."/>
            <person name="Rajashekar B."/>
            <person name="Reich M."/>
            <person name="Rouhier N."/>
            <person name="Schmutz J."/>
            <person name="Yin T."/>
            <person name="Chalot M."/>
            <person name="Henrissat B."/>
            <person name="Kuees U."/>
            <person name="Lucas S."/>
            <person name="Van de Peer Y."/>
            <person name="Podila G.K."/>
            <person name="Polle A."/>
            <person name="Pukkila P.J."/>
            <person name="Richardson P.M."/>
            <person name="Rouze P."/>
            <person name="Sanders I.R."/>
            <person name="Stajich J.E."/>
            <person name="Tunlid A."/>
            <person name="Tuskan G."/>
            <person name="Grigoriev I.V."/>
        </authorList>
    </citation>
    <scope>NUCLEOTIDE SEQUENCE [LARGE SCALE GENOMIC DNA]</scope>
    <source>
        <strain evidence="2">S238N-H82 / ATCC MYA-4686</strain>
    </source>
</reference>
<accession>B0DFE5</accession>
<gene>
    <name evidence="1" type="ORF">LACBIDRAFT_299774</name>
</gene>
<dbReference type="KEGG" id="lbc:LACBIDRAFT_299774"/>
<proteinExistence type="predicted"/>
<dbReference type="Proteomes" id="UP000001194">
    <property type="component" value="Unassembled WGS sequence"/>
</dbReference>
<dbReference type="AlphaFoldDB" id="B0DFE5"/>
<dbReference type="EMBL" id="DS547107">
    <property type="protein sequence ID" value="EDR06850.1"/>
    <property type="molecule type" value="Genomic_DNA"/>
</dbReference>
<keyword evidence="2" id="KW-1185">Reference proteome</keyword>
<name>B0DFE5_LACBS</name>